<dbReference type="GeneID" id="8243899"/>
<dbReference type="AlphaFoldDB" id="C1E6V4"/>
<feature type="compositionally biased region" description="Basic and acidic residues" evidence="2">
    <location>
        <begin position="625"/>
        <end position="634"/>
    </location>
</feature>
<feature type="region of interest" description="Disordered" evidence="2">
    <location>
        <begin position="1027"/>
        <end position="1047"/>
    </location>
</feature>
<feature type="region of interest" description="Disordered" evidence="2">
    <location>
        <begin position="678"/>
        <end position="821"/>
    </location>
</feature>
<dbReference type="RefSeq" id="XP_002502240.1">
    <property type="nucleotide sequence ID" value="XM_002502194.1"/>
</dbReference>
<feature type="region of interest" description="Disordered" evidence="2">
    <location>
        <begin position="1"/>
        <end position="28"/>
    </location>
</feature>
<feature type="compositionally biased region" description="Low complexity" evidence="2">
    <location>
        <begin position="505"/>
        <end position="523"/>
    </location>
</feature>
<evidence type="ECO:0000313" key="4">
    <source>
        <dbReference type="Proteomes" id="UP000002009"/>
    </source>
</evidence>
<feature type="compositionally biased region" description="Basic and acidic residues" evidence="2">
    <location>
        <begin position="599"/>
        <end position="615"/>
    </location>
</feature>
<proteinExistence type="predicted"/>
<dbReference type="OMA" id="YSTRCPP"/>
<reference evidence="3 4" key="1">
    <citation type="journal article" date="2009" name="Science">
        <title>Green evolution and dynamic adaptations revealed by genomes of the marine picoeukaryotes Micromonas.</title>
        <authorList>
            <person name="Worden A.Z."/>
            <person name="Lee J.H."/>
            <person name="Mock T."/>
            <person name="Rouze P."/>
            <person name="Simmons M.P."/>
            <person name="Aerts A.L."/>
            <person name="Allen A.E."/>
            <person name="Cuvelier M.L."/>
            <person name="Derelle E."/>
            <person name="Everett M.V."/>
            <person name="Foulon E."/>
            <person name="Grimwood J."/>
            <person name="Gundlach H."/>
            <person name="Henrissat B."/>
            <person name="Napoli C."/>
            <person name="McDonald S.M."/>
            <person name="Parker M.S."/>
            <person name="Rombauts S."/>
            <person name="Salamov A."/>
            <person name="Von Dassow P."/>
            <person name="Badger J.H."/>
            <person name="Coutinho P.M."/>
            <person name="Demir E."/>
            <person name="Dubchak I."/>
            <person name="Gentemann C."/>
            <person name="Eikrem W."/>
            <person name="Gready J.E."/>
            <person name="John U."/>
            <person name="Lanier W."/>
            <person name="Lindquist E.A."/>
            <person name="Lucas S."/>
            <person name="Mayer K.F."/>
            <person name="Moreau H."/>
            <person name="Not F."/>
            <person name="Otillar R."/>
            <person name="Panaud O."/>
            <person name="Pangilinan J."/>
            <person name="Paulsen I."/>
            <person name="Piegu B."/>
            <person name="Poliakov A."/>
            <person name="Robbens S."/>
            <person name="Schmutz J."/>
            <person name="Toulza E."/>
            <person name="Wyss T."/>
            <person name="Zelensky A."/>
            <person name="Zhou K."/>
            <person name="Armbrust E.V."/>
            <person name="Bhattacharya D."/>
            <person name="Goodenough U.W."/>
            <person name="Van de Peer Y."/>
            <person name="Grigoriev I.V."/>
        </authorList>
    </citation>
    <scope>NUCLEOTIDE SEQUENCE [LARGE SCALE GENOMIC DNA]</scope>
    <source>
        <strain evidence="4">RCC299 / NOUM17</strain>
    </source>
</reference>
<accession>C1E6V4</accession>
<evidence type="ECO:0000313" key="3">
    <source>
        <dbReference type="EMBL" id="ACO63498.1"/>
    </source>
</evidence>
<feature type="region of interest" description="Disordered" evidence="2">
    <location>
        <begin position="505"/>
        <end position="580"/>
    </location>
</feature>
<protein>
    <submittedName>
        <fullName evidence="3">Uncharacterized protein</fullName>
    </submittedName>
</protein>
<keyword evidence="4" id="KW-1185">Reference proteome</keyword>
<feature type="region of interest" description="Disordered" evidence="2">
    <location>
        <begin position="109"/>
        <end position="131"/>
    </location>
</feature>
<feature type="region of interest" description="Disordered" evidence="2">
    <location>
        <begin position="592"/>
        <end position="634"/>
    </location>
</feature>
<feature type="coiled-coil region" evidence="1">
    <location>
        <begin position="356"/>
        <end position="401"/>
    </location>
</feature>
<evidence type="ECO:0000256" key="1">
    <source>
        <dbReference type="SAM" id="Coils"/>
    </source>
</evidence>
<feature type="compositionally biased region" description="Acidic residues" evidence="2">
    <location>
        <begin position="752"/>
        <end position="770"/>
    </location>
</feature>
<feature type="region of interest" description="Disordered" evidence="2">
    <location>
        <begin position="59"/>
        <end position="96"/>
    </location>
</feature>
<dbReference type="KEGG" id="mis:MICPUN_58789"/>
<dbReference type="InParanoid" id="C1E6V4"/>
<dbReference type="Proteomes" id="UP000002009">
    <property type="component" value="Chromosome 5"/>
</dbReference>
<sequence>MPAQTREPALVDDGIPGGPGVYSTRCPPLPRLRLTESREVVRRAALRAKGVDPDLVERCVTPSAKNKHERTADADSAGDSPISETAKPSPRAADPLADLVDGADALFDLPEGRKRDRGGGGGGDFSVGARADHHLRTMHDVRRVRAERRALRTLLPGKCSNTGKSVRSSSSNPGVKGTYSNVATYGGNRGADRVLAEERKRIERELNAARTLVRRRECAHNAAVNARVGRERELRALNGELEVVAREAARANDLSGLDAELDAARTKAREKQALADEEAETSLRRAHIARRLTAHNVELRRGTAALKADLADATADADACREYERGALDARKRAHDALEWVRARYLERVNAWKRDVAHAKVERDELLDTLKEEKTKERILARRLERERARSEADCVGAKRATESAREEVTRRESEEEWCRAALQRLASAAGLHDVVALTPAQILAQLEKSRDTRAAADAQIVEAQERERAAWATLLAKTEELRAARLGIDDDDDDDDGYDDVGSFGGASVAGRSSRARSVAASRARRATLQPFDARRSTFNDPPPFNVGRPSVPRTSAVAAVAGRTRRSSTKPPVPKMSRMRAASISVVAAFSPSPKLPNREPPRTSEGRKERPPFARVSALDVGSRRDERLERSIASREKELNAKIRDFNRITSSLATMDEGLKAVDDMVTRVTRVPKRAELRGGAAARANGESPGVRGRGGGKAGVKAVGKGGPTSRMSAPTFASDARAKERDRRRRKEQQTSSPALTSLDEEEEEEEEEEEDDDGGDGGDGGEMNRDARDAPRRRASDLWSAVRRSIPEDSEEVSKRDAADADDADTRRRLPRRSDAILARYERLPGRLDALLRRISGVMRALPSGRGRRATVVLGAGRSFANGGRGVGPEHFLAGVGHRVGKVPNTVDEVDDDPARMRLKRGRAYREMAMKWCFRAGRPIAGDDDDDDILVTGDDGLLHFGEGARRESPSAENDEDARRKKTLAAMASVGLGAAAFRRFVRKERSERVPSRADLKTRSDKAAAKVERARLAAERRRWREEEEERKAAEQDDSD</sequence>
<feature type="region of interest" description="Disordered" evidence="2">
    <location>
        <begin position="156"/>
        <end position="182"/>
    </location>
</feature>
<dbReference type="OrthoDB" id="10689276at2759"/>
<feature type="compositionally biased region" description="Basic and acidic residues" evidence="2">
    <location>
        <begin position="806"/>
        <end position="821"/>
    </location>
</feature>
<keyword evidence="1" id="KW-0175">Coiled coil</keyword>
<organism evidence="3 4">
    <name type="scientific">Micromonas commoda (strain RCC299 / NOUM17 / CCMP2709)</name>
    <name type="common">Picoplanktonic green alga</name>
    <dbReference type="NCBI Taxonomy" id="296587"/>
    <lineage>
        <taxon>Eukaryota</taxon>
        <taxon>Viridiplantae</taxon>
        <taxon>Chlorophyta</taxon>
        <taxon>Mamiellophyceae</taxon>
        <taxon>Mamiellales</taxon>
        <taxon>Mamiellaceae</taxon>
        <taxon>Micromonas</taxon>
    </lineage>
</organism>
<feature type="coiled-coil region" evidence="1">
    <location>
        <begin position="195"/>
        <end position="254"/>
    </location>
</feature>
<gene>
    <name evidence="3" type="ORF">MICPUN_58789</name>
</gene>
<feature type="compositionally biased region" description="Polar residues" evidence="2">
    <location>
        <begin position="159"/>
        <end position="182"/>
    </location>
</feature>
<feature type="compositionally biased region" description="Basic and acidic residues" evidence="2">
    <location>
        <begin position="776"/>
        <end position="790"/>
    </location>
</feature>
<dbReference type="EMBL" id="CP001326">
    <property type="protein sequence ID" value="ACO63498.1"/>
    <property type="molecule type" value="Genomic_DNA"/>
</dbReference>
<feature type="compositionally biased region" description="Low complexity" evidence="2">
    <location>
        <begin position="684"/>
        <end position="693"/>
    </location>
</feature>
<evidence type="ECO:0000256" key="2">
    <source>
        <dbReference type="SAM" id="MobiDB-lite"/>
    </source>
</evidence>
<name>C1E6V4_MICCC</name>